<accession>A0A2H5F3U6</accession>
<reference evidence="1 2" key="1">
    <citation type="journal article" date="2013" name="Antonie Van Leeuwenhoek">
        <title>Paracoccus zhejiangensis sp. nov., isolated from activated sludge in wastewater-treatment system.</title>
        <authorList>
            <person name="Wu Z.G."/>
            <person name="Zhang D.F."/>
            <person name="Liu Y.L."/>
            <person name="Wang F."/>
            <person name="Jiang X."/>
            <person name="Li C."/>
            <person name="Li S.P."/>
            <person name="Hong Q."/>
            <person name="Li W.J."/>
        </authorList>
    </citation>
    <scope>NUCLEOTIDE SEQUENCE [LARGE SCALE GENOMIC DNA]</scope>
    <source>
        <strain evidence="1 2">J6</strain>
    </source>
</reference>
<dbReference type="KEGG" id="pzh:CX676_07205"/>
<proteinExistence type="predicted"/>
<evidence type="ECO:0000313" key="2">
    <source>
        <dbReference type="Proteomes" id="UP000234530"/>
    </source>
</evidence>
<dbReference type="EMBL" id="CP025430">
    <property type="protein sequence ID" value="AUH66219.1"/>
    <property type="molecule type" value="Genomic_DNA"/>
</dbReference>
<evidence type="ECO:0000313" key="1">
    <source>
        <dbReference type="EMBL" id="AUH66219.1"/>
    </source>
</evidence>
<organism evidence="1 2">
    <name type="scientific">Paracoccus zhejiangensis</name>
    <dbReference type="NCBI Taxonomy" id="1077935"/>
    <lineage>
        <taxon>Bacteria</taxon>
        <taxon>Pseudomonadati</taxon>
        <taxon>Pseudomonadota</taxon>
        <taxon>Alphaproteobacteria</taxon>
        <taxon>Rhodobacterales</taxon>
        <taxon>Paracoccaceae</taxon>
        <taxon>Paracoccus</taxon>
    </lineage>
</organism>
<protein>
    <submittedName>
        <fullName evidence="1">DUF1127 domain-containing protein</fullName>
    </submittedName>
</protein>
<keyword evidence="2" id="KW-1185">Reference proteome</keyword>
<dbReference type="Proteomes" id="UP000234530">
    <property type="component" value="Chromosome"/>
</dbReference>
<sequence>MASTLTAPFRAIGRGLIALAEAGPRAAALRRLSQQTDAQLAACGTTRADEVRRIFGPGLYL</sequence>
<gene>
    <name evidence="1" type="ORF">CX676_07205</name>
</gene>
<dbReference type="AlphaFoldDB" id="A0A2H5F3U6"/>
<name>A0A2H5F3U6_9RHOB</name>